<evidence type="ECO:0008006" key="3">
    <source>
        <dbReference type="Google" id="ProtNLM"/>
    </source>
</evidence>
<dbReference type="EMBL" id="LLKQ01000001">
    <property type="protein sequence ID" value="OCL95669.1"/>
    <property type="molecule type" value="Genomic_DNA"/>
</dbReference>
<gene>
    <name evidence="1" type="ORF">AA347_01147</name>
</gene>
<protein>
    <recommendedName>
        <fullName evidence="3">Helix-turn-helix domain-containing protein</fullName>
    </recommendedName>
</protein>
<keyword evidence="2" id="KW-1185">Reference proteome</keyword>
<reference evidence="1 2" key="1">
    <citation type="submission" date="2015-10" db="EMBL/GenBank/DDBJ databases">
        <authorList>
            <person name="Rovetto F.F."/>
            <person name="Cocolin L.L."/>
            <person name="Illeghems K.K."/>
            <person name="Van Nieuwerbuegh F.F."/>
            <person name="Houf K.K."/>
        </authorList>
    </citation>
    <scope>NUCLEOTIDE SEQUENCE [LARGE SCALE GENOMIC DNA]</scope>
    <source>
        <strain evidence="1 2">LMG 24486</strain>
    </source>
</reference>
<organism evidence="1 2">
    <name type="scientific">Aliarcobacter thereius LMG 24486</name>
    <dbReference type="NCBI Taxonomy" id="1032240"/>
    <lineage>
        <taxon>Bacteria</taxon>
        <taxon>Pseudomonadati</taxon>
        <taxon>Campylobacterota</taxon>
        <taxon>Epsilonproteobacteria</taxon>
        <taxon>Campylobacterales</taxon>
        <taxon>Arcobacteraceae</taxon>
        <taxon>Aliarcobacter</taxon>
    </lineage>
</organism>
<dbReference type="InterPro" id="IPR009061">
    <property type="entry name" value="DNA-bd_dom_put_sf"/>
</dbReference>
<evidence type="ECO:0000313" key="2">
    <source>
        <dbReference type="Proteomes" id="UP000092987"/>
    </source>
</evidence>
<comment type="caution">
    <text evidence="1">The sequence shown here is derived from an EMBL/GenBank/DDBJ whole genome shotgun (WGS) entry which is preliminary data.</text>
</comment>
<name>A0A1C7WPV6_9BACT</name>
<proteinExistence type="predicted"/>
<dbReference type="SUPFAM" id="SSF46955">
    <property type="entry name" value="Putative DNA-binding domain"/>
    <property type="match status" value="1"/>
</dbReference>
<dbReference type="Proteomes" id="UP000092987">
    <property type="component" value="Unassembled WGS sequence"/>
</dbReference>
<dbReference type="RefSeq" id="WP_066390201.1">
    <property type="nucleotide sequence ID" value="NZ_CP035926.1"/>
</dbReference>
<evidence type="ECO:0000313" key="1">
    <source>
        <dbReference type="EMBL" id="OCL95669.1"/>
    </source>
</evidence>
<sequence length="63" mass="7054">MEKENLEYKTAKYMRAKQLALHLGIGLSTVWAYAKQGKITAKKISDRVTVFDVVEVEKALLGA</sequence>
<accession>A0A1C7WPV6</accession>